<name>A0AAU8C8H5_9RHOB</name>
<dbReference type="KEGG" id="suly:ABM428_17335"/>
<sequence length="26" mass="3021">MTQMARQEVFSLQPMLLALNNREIVS</sequence>
<dbReference type="AlphaFoldDB" id="A0AAU8C8H5"/>
<reference evidence="1" key="1">
    <citation type="journal article" date="2020" name="Int. J. Syst. Evol. Microbiol.">
        <title>Notification of changes in taxonomic opinion previously published outside the IJSEM.</title>
        <authorList>
            <person name="Oren A."/>
            <person name="Garrity G."/>
        </authorList>
    </citation>
    <scope>NUCLEOTIDE SEQUENCE</scope>
    <source>
        <strain evidence="1">TCYB15</strain>
    </source>
</reference>
<proteinExistence type="predicted"/>
<protein>
    <submittedName>
        <fullName evidence="1">Uncharacterized protein</fullName>
    </submittedName>
</protein>
<gene>
    <name evidence="1" type="ORF">ABM428_17335</name>
</gene>
<keyword evidence="1" id="KW-0614">Plasmid</keyword>
<accession>A0AAU8C8H5</accession>
<geneLocation type="plasmid" evidence="1">
    <name>pZYJ04</name>
</geneLocation>
<dbReference type="RefSeq" id="WP_353628729.1">
    <property type="nucleotide sequence ID" value="NZ_CP159197.1"/>
</dbReference>
<evidence type="ECO:0000313" key="1">
    <source>
        <dbReference type="EMBL" id="XCF12320.1"/>
    </source>
</evidence>
<reference evidence="1" key="2">
    <citation type="submission" date="2024-06" db="EMBL/GenBank/DDBJ databases">
        <authorList>
            <person name="Deng Y."/>
        </authorList>
    </citation>
    <scope>NUCLEOTIDE SEQUENCE</scope>
    <source>
        <strain evidence="1">TCYB15</strain>
        <plasmid evidence="1">pZYJ04</plasmid>
    </source>
</reference>
<dbReference type="EMBL" id="CP159197">
    <property type="protein sequence ID" value="XCF12320.1"/>
    <property type="molecule type" value="Genomic_DNA"/>
</dbReference>
<organism evidence="1">
    <name type="scientific">Sulfitobacter sp. TCYB15</name>
    <dbReference type="NCBI Taxonomy" id="3229275"/>
    <lineage>
        <taxon>Bacteria</taxon>
        <taxon>Pseudomonadati</taxon>
        <taxon>Pseudomonadota</taxon>
        <taxon>Alphaproteobacteria</taxon>
        <taxon>Rhodobacterales</taxon>
        <taxon>Roseobacteraceae</taxon>
        <taxon>Sulfitobacter</taxon>
    </lineage>
</organism>